<gene>
    <name evidence="2" type="ORF">SAMN05428642_102604</name>
</gene>
<dbReference type="RefSeq" id="WP_072401587.1">
    <property type="nucleotide sequence ID" value="NZ_FPKV01000002.1"/>
</dbReference>
<keyword evidence="1" id="KW-0472">Membrane</keyword>
<feature type="transmembrane region" description="Helical" evidence="1">
    <location>
        <begin position="95"/>
        <end position="116"/>
    </location>
</feature>
<dbReference type="EMBL" id="FPKV01000002">
    <property type="protein sequence ID" value="SFZ92231.1"/>
    <property type="molecule type" value="Genomic_DNA"/>
</dbReference>
<keyword evidence="1" id="KW-1133">Transmembrane helix</keyword>
<name>A0A1K2IIK4_9FLAO</name>
<feature type="transmembrane region" description="Helical" evidence="1">
    <location>
        <begin position="46"/>
        <end position="68"/>
    </location>
</feature>
<protein>
    <submittedName>
        <fullName evidence="2">TolB amino-terminal domain-containing protein</fullName>
    </submittedName>
</protein>
<dbReference type="Gene3D" id="1.25.40.10">
    <property type="entry name" value="Tetratricopeptide repeat domain"/>
    <property type="match status" value="2"/>
</dbReference>
<dbReference type="Proteomes" id="UP000182544">
    <property type="component" value="Unassembled WGS sequence"/>
</dbReference>
<evidence type="ECO:0000313" key="3">
    <source>
        <dbReference type="Proteomes" id="UP000182544"/>
    </source>
</evidence>
<dbReference type="STRING" id="369401.SAMN05428642_102604"/>
<dbReference type="SUPFAM" id="SSF81901">
    <property type="entry name" value="HCP-like"/>
    <property type="match status" value="1"/>
</dbReference>
<keyword evidence="3" id="KW-1185">Reference proteome</keyword>
<organism evidence="2 3">
    <name type="scientific">Flaviramulus basaltis</name>
    <dbReference type="NCBI Taxonomy" id="369401"/>
    <lineage>
        <taxon>Bacteria</taxon>
        <taxon>Pseudomonadati</taxon>
        <taxon>Bacteroidota</taxon>
        <taxon>Flavobacteriia</taxon>
        <taxon>Flavobacteriales</taxon>
        <taxon>Flavobacteriaceae</taxon>
        <taxon>Flaviramulus</taxon>
    </lineage>
</organism>
<proteinExistence type="predicted"/>
<evidence type="ECO:0000256" key="1">
    <source>
        <dbReference type="SAM" id="Phobius"/>
    </source>
</evidence>
<feature type="transmembrane region" description="Helical" evidence="1">
    <location>
        <begin position="20"/>
        <end position="40"/>
    </location>
</feature>
<dbReference type="NCBIfam" id="NF047558">
    <property type="entry name" value="TPR_END_plus"/>
    <property type="match status" value="1"/>
</dbReference>
<dbReference type="OrthoDB" id="9779074at2"/>
<dbReference type="AlphaFoldDB" id="A0A1K2IIK4"/>
<evidence type="ECO:0000313" key="2">
    <source>
        <dbReference type="EMBL" id="SFZ92231.1"/>
    </source>
</evidence>
<accession>A0A1K2IIK4</accession>
<reference evidence="2 3" key="1">
    <citation type="submission" date="2016-10" db="EMBL/GenBank/DDBJ databases">
        <authorList>
            <person name="de Groot N.N."/>
        </authorList>
    </citation>
    <scope>NUCLEOTIDE SEQUENCE [LARGE SCALE GENOMIC DNA]</scope>
    <source>
        <strain evidence="2 3">DSM 18180</strain>
    </source>
</reference>
<keyword evidence="1" id="KW-0812">Transmembrane</keyword>
<dbReference type="Gene3D" id="3.40.50.10610">
    <property type="entry name" value="ABC-type transport auxiliary lipoprotein component"/>
    <property type="match status" value="1"/>
</dbReference>
<sequence length="596" mass="69105">MSFKNYYNELKRRNVFKGALAYILFSWILIQVFSILLSTFEAPSYIMKIIVVLLLVSFPVWIIFSWVYEITPEGIKKTKNVHPEYSTVNKTNNRLNYIIIGALMIAIILLGVNAYATYNTNGASLKETQFLEQATSISKPEYVVKSVAVLAFSDMSPKNDQEYFSDGISEEILNYLAKNPELKVLSRTSSFYFKGKEATTTEIGEKLNVNYILEGSVRKAGEVLRITAQLINVKDGLHLWSETYDRKMNDIFAIQDEIAQEVTKNLEANLLNEKIKEANTEAYTKYLEAKNVYERYTKEGNVNALRLVKESIAIDASYAPAWLLQAKIIRYGYGYINSKELFDKDKIMPALQIALKLDSSYAIAYAYMGDYYVSLETDYVKARQNYQQALTLDSENAEVLRRVSNYPTISQEDRIKLLKKAIQIDPLDELNFLRLSSFYIYSREYKKALEAMDKYLLFSNYVPSDHAYRAEILALLGQQEEAMVEIEQETDDISKRYTRALIALIFKEKDSEKYVNSYKEKFASEYPYTVAQMYAYQNKKDSAYVWLQKAFDKKDINILAQFREDPYMDPLREDAQFKKFMSKVDFPEPLELNFIN</sequence>
<dbReference type="InterPro" id="IPR011990">
    <property type="entry name" value="TPR-like_helical_dom_sf"/>
</dbReference>